<dbReference type="EMBL" id="UINC01008836">
    <property type="protein sequence ID" value="SVA39706.1"/>
    <property type="molecule type" value="Genomic_DNA"/>
</dbReference>
<accession>A0A381VH54</accession>
<evidence type="ECO:0000313" key="2">
    <source>
        <dbReference type="EMBL" id="SVA39706.1"/>
    </source>
</evidence>
<protein>
    <recommendedName>
        <fullName evidence="3">Type II secretion system protein GspI C-terminal domain-containing protein</fullName>
    </recommendedName>
</protein>
<organism evidence="2">
    <name type="scientific">marine metagenome</name>
    <dbReference type="NCBI Taxonomy" id="408172"/>
    <lineage>
        <taxon>unclassified sequences</taxon>
        <taxon>metagenomes</taxon>
        <taxon>ecological metagenomes</taxon>
    </lineage>
</organism>
<evidence type="ECO:0008006" key="3">
    <source>
        <dbReference type="Google" id="ProtNLM"/>
    </source>
</evidence>
<reference evidence="2" key="1">
    <citation type="submission" date="2018-05" db="EMBL/GenBank/DDBJ databases">
        <authorList>
            <person name="Lanie J.A."/>
            <person name="Ng W.-L."/>
            <person name="Kazmierczak K.M."/>
            <person name="Andrzejewski T.M."/>
            <person name="Davidsen T.M."/>
            <person name="Wayne K.J."/>
            <person name="Tettelin H."/>
            <person name="Glass J.I."/>
            <person name="Rusch D."/>
            <person name="Podicherti R."/>
            <person name="Tsui H.-C.T."/>
            <person name="Winkler M.E."/>
        </authorList>
    </citation>
    <scope>NUCLEOTIDE SEQUENCE</scope>
</reference>
<dbReference type="AlphaFoldDB" id="A0A381VH54"/>
<feature type="non-terminal residue" evidence="2">
    <location>
        <position position="1"/>
    </location>
</feature>
<feature type="compositionally biased region" description="Low complexity" evidence="1">
    <location>
        <begin position="158"/>
        <end position="172"/>
    </location>
</feature>
<evidence type="ECO:0000256" key="1">
    <source>
        <dbReference type="SAM" id="MobiDB-lite"/>
    </source>
</evidence>
<sequence>VIVALAIMAIGFVTVSQLFSGSIRSVSLSEQYLKGTTLAHSKLGELEVSNYSVSAFEGTFPDEKKYRWELQIKPHTSALNNKENNILLSEVTLNVLWEDKGKTHDIELNTIKVDGELHPSADSLLAKSFGGGPGSIQASESESESEDSSADESTPTQNISGSSNSYNNYISGAKTHHVSGN</sequence>
<feature type="region of interest" description="Disordered" evidence="1">
    <location>
        <begin position="124"/>
        <end position="181"/>
    </location>
</feature>
<name>A0A381VH54_9ZZZZ</name>
<gene>
    <name evidence="2" type="ORF">METZ01_LOCUS92560</name>
</gene>
<proteinExistence type="predicted"/>
<feature type="compositionally biased region" description="Acidic residues" evidence="1">
    <location>
        <begin position="141"/>
        <end position="150"/>
    </location>
</feature>